<dbReference type="SMR" id="Q4DPU5"/>
<feature type="transmembrane region" description="Helical" evidence="3">
    <location>
        <begin position="20"/>
        <end position="36"/>
    </location>
</feature>
<feature type="compositionally biased region" description="Basic and acidic residues" evidence="2">
    <location>
        <begin position="244"/>
        <end position="255"/>
    </location>
</feature>
<evidence type="ECO:0000256" key="2">
    <source>
        <dbReference type="SAM" id="MobiDB-lite"/>
    </source>
</evidence>
<feature type="compositionally biased region" description="Low complexity" evidence="2">
    <location>
        <begin position="315"/>
        <end position="326"/>
    </location>
</feature>
<dbReference type="Proteomes" id="UP000002296">
    <property type="component" value="Unassembled WGS sequence"/>
</dbReference>
<keyword evidence="3" id="KW-0812">Transmembrane</keyword>
<accession>Q4DPU5</accession>
<evidence type="ECO:0000313" key="5">
    <source>
        <dbReference type="Proteomes" id="UP000002296"/>
    </source>
</evidence>
<feature type="compositionally biased region" description="Low complexity" evidence="2">
    <location>
        <begin position="290"/>
        <end position="302"/>
    </location>
</feature>
<feature type="compositionally biased region" description="Basic and acidic residues" evidence="2">
    <location>
        <begin position="596"/>
        <end position="613"/>
    </location>
</feature>
<proteinExistence type="predicted"/>
<gene>
    <name evidence="4" type="ORF">Tc00.1047053510877.140</name>
</gene>
<dbReference type="AlphaFoldDB" id="Q4DPU5"/>
<feature type="region of interest" description="Disordered" evidence="2">
    <location>
        <begin position="168"/>
        <end position="191"/>
    </location>
</feature>
<comment type="caution">
    <text evidence="4">The sequence shown here is derived from an EMBL/GenBank/DDBJ whole genome shotgun (WGS) entry which is preliminary data.</text>
</comment>
<protein>
    <recommendedName>
        <fullName evidence="6">Transmembrane protein</fullName>
    </recommendedName>
</protein>
<keyword evidence="3" id="KW-0472">Membrane</keyword>
<feature type="compositionally biased region" description="Polar residues" evidence="2">
    <location>
        <begin position="303"/>
        <end position="313"/>
    </location>
</feature>
<feature type="coiled-coil region" evidence="1">
    <location>
        <begin position="390"/>
        <end position="420"/>
    </location>
</feature>
<feature type="region of interest" description="Disordered" evidence="2">
    <location>
        <begin position="468"/>
        <end position="535"/>
    </location>
</feature>
<evidence type="ECO:0000313" key="4">
    <source>
        <dbReference type="EMBL" id="EAN94555.1"/>
    </source>
</evidence>
<dbReference type="InParanoid" id="Q4DPU5"/>
<feature type="compositionally biased region" description="Low complexity" evidence="2">
    <location>
        <begin position="488"/>
        <end position="499"/>
    </location>
</feature>
<keyword evidence="1" id="KW-0175">Coiled coil</keyword>
<evidence type="ECO:0000256" key="1">
    <source>
        <dbReference type="SAM" id="Coils"/>
    </source>
</evidence>
<dbReference type="PaxDb" id="353153-Q4DPU5"/>
<keyword evidence="3" id="KW-1133">Transmembrane helix</keyword>
<dbReference type="KEGG" id="tcr:510877.140"/>
<feature type="region of interest" description="Disordered" evidence="2">
    <location>
        <begin position="244"/>
        <end position="345"/>
    </location>
</feature>
<feature type="region of interest" description="Disordered" evidence="2">
    <location>
        <begin position="577"/>
        <end position="650"/>
    </location>
</feature>
<feature type="compositionally biased region" description="Polar residues" evidence="2">
    <location>
        <begin position="256"/>
        <end position="268"/>
    </location>
</feature>
<organism evidence="4 5">
    <name type="scientific">Trypanosoma cruzi (strain CL Brener)</name>
    <dbReference type="NCBI Taxonomy" id="353153"/>
    <lineage>
        <taxon>Eukaryota</taxon>
        <taxon>Discoba</taxon>
        <taxon>Euglenozoa</taxon>
        <taxon>Kinetoplastea</taxon>
        <taxon>Metakinetoplastina</taxon>
        <taxon>Trypanosomatida</taxon>
        <taxon>Trypanosomatidae</taxon>
        <taxon>Trypanosoma</taxon>
        <taxon>Schizotrypanum</taxon>
    </lineage>
</organism>
<feature type="transmembrane region" description="Helical" evidence="3">
    <location>
        <begin position="42"/>
        <end position="65"/>
    </location>
</feature>
<feature type="region of interest" description="Disordered" evidence="2">
    <location>
        <begin position="422"/>
        <end position="454"/>
    </location>
</feature>
<dbReference type="GeneID" id="3548283"/>
<feature type="compositionally biased region" description="Basic and acidic residues" evidence="2">
    <location>
        <begin position="621"/>
        <end position="650"/>
    </location>
</feature>
<reference evidence="4 5" key="1">
    <citation type="journal article" date="2005" name="Science">
        <title>The genome sequence of Trypanosoma cruzi, etiologic agent of Chagas disease.</title>
        <authorList>
            <person name="El-Sayed N.M."/>
            <person name="Myler P.J."/>
            <person name="Bartholomeu D.C."/>
            <person name="Nilsson D."/>
            <person name="Aggarwal G."/>
            <person name="Tran A.N."/>
            <person name="Ghedin E."/>
            <person name="Worthey E.A."/>
            <person name="Delcher A.L."/>
            <person name="Blandin G."/>
            <person name="Westenberger S.J."/>
            <person name="Caler E."/>
            <person name="Cerqueira G.C."/>
            <person name="Branche C."/>
            <person name="Haas B."/>
            <person name="Anupama A."/>
            <person name="Arner E."/>
            <person name="Aslund L."/>
            <person name="Attipoe P."/>
            <person name="Bontempi E."/>
            <person name="Bringaud F."/>
            <person name="Burton P."/>
            <person name="Cadag E."/>
            <person name="Campbell D.A."/>
            <person name="Carrington M."/>
            <person name="Crabtree J."/>
            <person name="Darban H."/>
            <person name="da Silveira J.F."/>
            <person name="de Jong P."/>
            <person name="Edwards K."/>
            <person name="Englund P.T."/>
            <person name="Fazelina G."/>
            <person name="Feldblyum T."/>
            <person name="Ferella M."/>
            <person name="Frasch A.C."/>
            <person name="Gull K."/>
            <person name="Horn D."/>
            <person name="Hou L."/>
            <person name="Huang Y."/>
            <person name="Kindlund E."/>
            <person name="Klingbeil M."/>
            <person name="Kluge S."/>
            <person name="Koo H."/>
            <person name="Lacerda D."/>
            <person name="Levin M.J."/>
            <person name="Lorenzi H."/>
            <person name="Louie T."/>
            <person name="Machado C.R."/>
            <person name="McCulloch R."/>
            <person name="McKenna A."/>
            <person name="Mizuno Y."/>
            <person name="Mottram J.C."/>
            <person name="Nelson S."/>
            <person name="Ochaya S."/>
            <person name="Osoegawa K."/>
            <person name="Pai G."/>
            <person name="Parsons M."/>
            <person name="Pentony M."/>
            <person name="Pettersson U."/>
            <person name="Pop M."/>
            <person name="Ramirez J.L."/>
            <person name="Rinta J."/>
            <person name="Robertson L."/>
            <person name="Salzberg S.L."/>
            <person name="Sanchez D.O."/>
            <person name="Seyler A."/>
            <person name="Sharma R."/>
            <person name="Shetty J."/>
            <person name="Simpson A.J."/>
            <person name="Sisk E."/>
            <person name="Tammi M.T."/>
            <person name="Tarleton R."/>
            <person name="Teixeira S."/>
            <person name="Van Aken S."/>
            <person name="Vogt C."/>
            <person name="Ward P.N."/>
            <person name="Wickstead B."/>
            <person name="Wortman J."/>
            <person name="White O."/>
            <person name="Fraser C.M."/>
            <person name="Stuart K.D."/>
            <person name="Andersson B."/>
        </authorList>
    </citation>
    <scope>NUCLEOTIDE SEQUENCE [LARGE SCALE GENOMIC DNA]</scope>
    <source>
        <strain evidence="4 5">CL Brener</strain>
    </source>
</reference>
<evidence type="ECO:0008006" key="6">
    <source>
        <dbReference type="Google" id="ProtNLM"/>
    </source>
</evidence>
<keyword evidence="5" id="KW-1185">Reference proteome</keyword>
<sequence>MSQKKKKKRNVRQTLQPCLVCLKFFFFFLCVLMLTGKKTCCLGFFFLCFGAFALHALPHLFPFYLPVEARGRMRSMGAAAPPMQHRALLFHGHSRSAEEQLAFHDKYHDRMARFTGGGTGDKYALRGRDESNGEFRGQAPDYWAEYARKLENLGLPRGGVGVSHVEFEAETKSPPPSGTLDSPPDTRYSPRRWETYSATKSPARLPEESVLHRLDWLAHERSEPDATDVINLLRDVEDVLVREESQKRDETHVEENSQPTGIDSSSWLPASRINDPGRPMGVPPAPPFPTTAATTANNTNNNVDTNLTGNSRYRTAPPATTPTAAPSFQHLSPGASPAPPSRGADWSQMSRYQQMEWYRTYYAWMMYYAQYYGSVLAFQQQQQKMEKVPQKNANNELTSLKELSREYKKLALEVERLNQSFRSHAPVKKSVSTQSALGNELKSKGRRRSSLPHAGEDEYTLYRSEHGHSFLHGAPTHTFSASQDDNGRAATPERAATAASSGGIRSRAVPHRKSLNERENLTHGTPKSNESENGKAFYGRQSEMPWLLPRRHSPEEYQTSVAPRPTYRDISWLYKYEESETEEKSQSGTEEGGNWKYDDGERDSDLPVSEGRRMPPSHNVRGHERRGERRSSVYERKKRELEREKPRWCF</sequence>
<name>Q4DPU5_TRYCC</name>
<dbReference type="RefSeq" id="XP_816406.1">
    <property type="nucleotide sequence ID" value="XM_811313.1"/>
</dbReference>
<evidence type="ECO:0000256" key="3">
    <source>
        <dbReference type="SAM" id="Phobius"/>
    </source>
</evidence>
<dbReference type="EMBL" id="AAHK01000269">
    <property type="protein sequence ID" value="EAN94555.1"/>
    <property type="molecule type" value="Genomic_DNA"/>
</dbReference>